<feature type="transmembrane region" description="Helical" evidence="6">
    <location>
        <begin position="352"/>
        <end position="375"/>
    </location>
</feature>
<evidence type="ECO:0000313" key="7">
    <source>
        <dbReference type="EMBL" id="MBK1617274.1"/>
    </source>
</evidence>
<evidence type="ECO:0000256" key="5">
    <source>
        <dbReference type="ARBA" id="ARBA00023136"/>
    </source>
</evidence>
<keyword evidence="5 6" id="KW-0472">Membrane</keyword>
<name>A0A9X0W5B4_9GAMM</name>
<comment type="caution">
    <text evidence="7">The sequence shown here is derived from an EMBL/GenBank/DDBJ whole genome shotgun (WGS) entry which is preliminary data.</text>
</comment>
<dbReference type="EMBL" id="NRRY01000003">
    <property type="protein sequence ID" value="MBK1617274.1"/>
    <property type="molecule type" value="Genomic_DNA"/>
</dbReference>
<gene>
    <name evidence="7" type="ORF">CKO42_02165</name>
</gene>
<sequence>MSAVPIDLWLSSSAQALSLLPIGLMALLGINLGALVLLRLRSPIVTDNPDRRSSASPTADWPSVVVQLPVFNEGLLVRPCLEAIARLDYPIDKLSVQLLDDSDDGSAANNRLHAQQIAEQTGLQIDVIHRVDRAGFKAGALAAGLSHTQAEMAVIFDVDFTPSPDFLQRALPPLLHDPSVGFVQARWAHRNPHSSWLTRAQAALLDAHFRVEQAARYRNGLPIAFNGTCGVWRLSTIAAAGGWQGDTLSEDLDLSMRAQLVGYRGVFLDDLPVTGELLTSARAWQQQQFRWTKGHAQVLRKLGPRLLAAPWPRLSRLAVLLQIAQGLFFPLAALSLLLSLPGVILESPPHGMLAALVSVIGLSGLLGASLFLGLGRRLAGSSWARTVIETFGAMILLGGLLISNSRAALEGLAGRPSAFIRSDKPGARGQTQNRAPRSAAALPVAQTLAGLSILGLFLLEQAWNAPFLATTALGLLAVALPQLQSSLPILTSQRSS</sequence>
<feature type="transmembrane region" description="Helical" evidence="6">
    <location>
        <begin position="16"/>
        <end position="38"/>
    </location>
</feature>
<evidence type="ECO:0000256" key="4">
    <source>
        <dbReference type="ARBA" id="ARBA00022989"/>
    </source>
</evidence>
<dbReference type="SUPFAM" id="SSF53448">
    <property type="entry name" value="Nucleotide-diphospho-sugar transferases"/>
    <property type="match status" value="1"/>
</dbReference>
<proteinExistence type="predicted"/>
<dbReference type="Gene3D" id="3.90.550.10">
    <property type="entry name" value="Spore Coat Polysaccharide Biosynthesis Protein SpsA, Chain A"/>
    <property type="match status" value="1"/>
</dbReference>
<dbReference type="GO" id="GO:0016757">
    <property type="term" value="F:glycosyltransferase activity"/>
    <property type="evidence" value="ECO:0007669"/>
    <property type="project" value="TreeGrafter"/>
</dbReference>
<keyword evidence="4 6" id="KW-1133">Transmembrane helix</keyword>
<evidence type="ECO:0000256" key="2">
    <source>
        <dbReference type="ARBA" id="ARBA00022679"/>
    </source>
</evidence>
<dbReference type="Pfam" id="PF13641">
    <property type="entry name" value="Glyco_tranf_2_3"/>
    <property type="match status" value="1"/>
</dbReference>
<organism evidence="7 8">
    <name type="scientific">Lamprobacter modestohalophilus</name>
    <dbReference type="NCBI Taxonomy" id="1064514"/>
    <lineage>
        <taxon>Bacteria</taxon>
        <taxon>Pseudomonadati</taxon>
        <taxon>Pseudomonadota</taxon>
        <taxon>Gammaproteobacteria</taxon>
        <taxon>Chromatiales</taxon>
        <taxon>Chromatiaceae</taxon>
        <taxon>Lamprobacter</taxon>
    </lineage>
</organism>
<dbReference type="PANTHER" id="PTHR32044:SF80">
    <property type="entry name" value="XYLOGLUCAN GLYCOSYLTRANSFERASE 2-RELATED"/>
    <property type="match status" value="1"/>
</dbReference>
<feature type="transmembrane region" description="Helical" evidence="6">
    <location>
        <begin position="317"/>
        <end position="340"/>
    </location>
</feature>
<reference evidence="7 8" key="1">
    <citation type="journal article" date="2020" name="Microorganisms">
        <title>Osmotic Adaptation and Compatible Solute Biosynthesis of Phototrophic Bacteria as Revealed from Genome Analyses.</title>
        <authorList>
            <person name="Imhoff J.F."/>
            <person name="Rahn T."/>
            <person name="Kunzel S."/>
            <person name="Keller A."/>
            <person name="Neulinger S.C."/>
        </authorList>
    </citation>
    <scope>NUCLEOTIDE SEQUENCE [LARGE SCALE GENOMIC DNA]</scope>
    <source>
        <strain evidence="7 8">DSM 25653</strain>
    </source>
</reference>
<evidence type="ECO:0000256" key="1">
    <source>
        <dbReference type="ARBA" id="ARBA00004308"/>
    </source>
</evidence>
<dbReference type="Proteomes" id="UP001138768">
    <property type="component" value="Unassembled WGS sequence"/>
</dbReference>
<dbReference type="PANTHER" id="PTHR32044">
    <property type="entry name" value="GLUCOMANNAN 4-BETA-MANNOSYLTRANSFERASE 9"/>
    <property type="match status" value="1"/>
</dbReference>
<keyword evidence="8" id="KW-1185">Reference proteome</keyword>
<comment type="subcellular location">
    <subcellularLocation>
        <location evidence="1">Endomembrane system</location>
    </subcellularLocation>
</comment>
<evidence type="ECO:0000256" key="6">
    <source>
        <dbReference type="SAM" id="Phobius"/>
    </source>
</evidence>
<keyword evidence="3 6" id="KW-0812">Transmembrane</keyword>
<evidence type="ECO:0008006" key="9">
    <source>
        <dbReference type="Google" id="ProtNLM"/>
    </source>
</evidence>
<protein>
    <recommendedName>
        <fullName evidence="9">Glycosyltransferase</fullName>
    </recommendedName>
</protein>
<evidence type="ECO:0000313" key="8">
    <source>
        <dbReference type="Proteomes" id="UP001138768"/>
    </source>
</evidence>
<evidence type="ECO:0000256" key="3">
    <source>
        <dbReference type="ARBA" id="ARBA00022692"/>
    </source>
</evidence>
<dbReference type="AlphaFoldDB" id="A0A9X0W5B4"/>
<accession>A0A9X0W5B4</accession>
<dbReference type="InterPro" id="IPR029044">
    <property type="entry name" value="Nucleotide-diphossugar_trans"/>
</dbReference>
<keyword evidence="2" id="KW-0808">Transferase</keyword>
<dbReference type="GO" id="GO:0012505">
    <property type="term" value="C:endomembrane system"/>
    <property type="evidence" value="ECO:0007669"/>
    <property type="project" value="UniProtKB-SubCell"/>
</dbReference>